<organism evidence="3 4">
    <name type="scientific">Lepidopterella palustris CBS 459.81</name>
    <dbReference type="NCBI Taxonomy" id="1314670"/>
    <lineage>
        <taxon>Eukaryota</taxon>
        <taxon>Fungi</taxon>
        <taxon>Dikarya</taxon>
        <taxon>Ascomycota</taxon>
        <taxon>Pezizomycotina</taxon>
        <taxon>Dothideomycetes</taxon>
        <taxon>Pleosporomycetidae</taxon>
        <taxon>Mytilinidiales</taxon>
        <taxon>Argynnaceae</taxon>
        <taxon>Lepidopterella</taxon>
    </lineage>
</organism>
<dbReference type="InterPro" id="IPR002110">
    <property type="entry name" value="Ankyrin_rpt"/>
</dbReference>
<gene>
    <name evidence="3" type="ORF">K432DRAFT_423264</name>
</gene>
<dbReference type="AlphaFoldDB" id="A0A8E2EGJ1"/>
<proteinExistence type="predicted"/>
<evidence type="ECO:0000313" key="4">
    <source>
        <dbReference type="Proteomes" id="UP000250266"/>
    </source>
</evidence>
<evidence type="ECO:0000313" key="3">
    <source>
        <dbReference type="EMBL" id="OCK83611.1"/>
    </source>
</evidence>
<dbReference type="InterPro" id="IPR036770">
    <property type="entry name" value="Ankyrin_rpt-contain_sf"/>
</dbReference>
<name>A0A8E2EGJ1_9PEZI</name>
<dbReference type="SUPFAM" id="SSF48403">
    <property type="entry name" value="Ankyrin repeat"/>
    <property type="match status" value="1"/>
</dbReference>
<feature type="compositionally biased region" description="Polar residues" evidence="2">
    <location>
        <begin position="92"/>
        <end position="104"/>
    </location>
</feature>
<feature type="repeat" description="ANK" evidence="1">
    <location>
        <begin position="119"/>
        <end position="147"/>
    </location>
</feature>
<protein>
    <recommendedName>
        <fullName evidence="5">Ankyrin</fullName>
    </recommendedName>
</protein>
<evidence type="ECO:0008006" key="5">
    <source>
        <dbReference type="Google" id="ProtNLM"/>
    </source>
</evidence>
<dbReference type="EMBL" id="KV744857">
    <property type="protein sequence ID" value="OCK83611.1"/>
    <property type="molecule type" value="Genomic_DNA"/>
</dbReference>
<evidence type="ECO:0000256" key="2">
    <source>
        <dbReference type="SAM" id="MobiDB-lite"/>
    </source>
</evidence>
<dbReference type="PROSITE" id="PS50088">
    <property type="entry name" value="ANK_REPEAT"/>
    <property type="match status" value="1"/>
</dbReference>
<reference evidence="3 4" key="1">
    <citation type="journal article" date="2016" name="Nat. Commun.">
        <title>Ectomycorrhizal ecology is imprinted in the genome of the dominant symbiotic fungus Cenococcum geophilum.</title>
        <authorList>
            <consortium name="DOE Joint Genome Institute"/>
            <person name="Peter M."/>
            <person name="Kohler A."/>
            <person name="Ohm R.A."/>
            <person name="Kuo A."/>
            <person name="Krutzmann J."/>
            <person name="Morin E."/>
            <person name="Arend M."/>
            <person name="Barry K.W."/>
            <person name="Binder M."/>
            <person name="Choi C."/>
            <person name="Clum A."/>
            <person name="Copeland A."/>
            <person name="Grisel N."/>
            <person name="Haridas S."/>
            <person name="Kipfer T."/>
            <person name="LaButti K."/>
            <person name="Lindquist E."/>
            <person name="Lipzen A."/>
            <person name="Maire R."/>
            <person name="Meier B."/>
            <person name="Mihaltcheva S."/>
            <person name="Molinier V."/>
            <person name="Murat C."/>
            <person name="Poggeler S."/>
            <person name="Quandt C.A."/>
            <person name="Sperisen C."/>
            <person name="Tritt A."/>
            <person name="Tisserant E."/>
            <person name="Crous P.W."/>
            <person name="Henrissat B."/>
            <person name="Nehls U."/>
            <person name="Egli S."/>
            <person name="Spatafora J.W."/>
            <person name="Grigoriev I.V."/>
            <person name="Martin F.M."/>
        </authorList>
    </citation>
    <scope>NUCLEOTIDE SEQUENCE [LARGE SCALE GENOMIC DNA]</scope>
    <source>
        <strain evidence="3 4">CBS 459.81</strain>
    </source>
</reference>
<evidence type="ECO:0000256" key="1">
    <source>
        <dbReference type="PROSITE-ProRule" id="PRU00023"/>
    </source>
</evidence>
<dbReference type="Proteomes" id="UP000250266">
    <property type="component" value="Unassembled WGS sequence"/>
</dbReference>
<dbReference type="Pfam" id="PF13637">
    <property type="entry name" value="Ank_4"/>
    <property type="match status" value="1"/>
</dbReference>
<dbReference type="PROSITE" id="PS50297">
    <property type="entry name" value="ANK_REP_REGION"/>
    <property type="match status" value="1"/>
</dbReference>
<accession>A0A8E2EGJ1</accession>
<keyword evidence="1" id="KW-0040">ANK repeat</keyword>
<dbReference type="Gene3D" id="1.25.40.20">
    <property type="entry name" value="Ankyrin repeat-containing domain"/>
    <property type="match status" value="2"/>
</dbReference>
<feature type="region of interest" description="Disordered" evidence="2">
    <location>
        <begin position="76"/>
        <end position="104"/>
    </location>
</feature>
<sequence length="221" mass="23605">MSSSNSRVTIKPSASFSDTCEWADLASTTALLNSGADPNSNYGEAVWLSVTDHNLPLLALLLARGATPNAQDLWPQNAAATAPPTPCPTNAVSAPTASSSTLPVRNSSDSAWVAYQARHYGSPLQLACLLGQLDTGRLLLSKGADANCQLGSFGTPLRIARWHGDVAKFRRQEITNLLMRYGGVDEEGECKGKLWWGGGEIITMNGVVIGKRIEYRDSKLS</sequence>
<keyword evidence="4" id="KW-1185">Reference proteome</keyword>